<dbReference type="GO" id="GO:0000160">
    <property type="term" value="P:phosphorelay signal transduction system"/>
    <property type="evidence" value="ECO:0007669"/>
    <property type="project" value="InterPro"/>
</dbReference>
<dbReference type="PROSITE" id="PS50110">
    <property type="entry name" value="RESPONSE_REGULATORY"/>
    <property type="match status" value="1"/>
</dbReference>
<dbReference type="InterPro" id="IPR037522">
    <property type="entry name" value="HD_GYP_dom"/>
</dbReference>
<dbReference type="InterPro" id="IPR052020">
    <property type="entry name" value="Cyclic_di-GMP/3'3'-cGAMP_PDE"/>
</dbReference>
<name>A0A7C4RSN6_9BACT</name>
<dbReference type="Pfam" id="PF13487">
    <property type="entry name" value="HD_5"/>
    <property type="match status" value="1"/>
</dbReference>
<keyword evidence="1" id="KW-0597">Phosphoprotein</keyword>
<dbReference type="PANTHER" id="PTHR45228:SF8">
    <property type="entry name" value="TWO-COMPONENT RESPONSE REGULATOR-RELATED"/>
    <property type="match status" value="1"/>
</dbReference>
<feature type="region of interest" description="Disordered" evidence="3">
    <location>
        <begin position="1"/>
        <end position="38"/>
    </location>
</feature>
<dbReference type="SUPFAM" id="SSF109604">
    <property type="entry name" value="HD-domain/PDEase-like"/>
    <property type="match status" value="1"/>
</dbReference>
<dbReference type="InterPro" id="IPR011006">
    <property type="entry name" value="CheY-like_superfamily"/>
</dbReference>
<keyword evidence="2" id="KW-0175">Coiled coil</keyword>
<dbReference type="InterPro" id="IPR003607">
    <property type="entry name" value="HD/PDEase_dom"/>
</dbReference>
<reference evidence="6" key="1">
    <citation type="journal article" date="2020" name="mSystems">
        <title>Genome- and Community-Level Interaction Insights into Carbon Utilization and Element Cycling Functions of Hydrothermarchaeota in Hydrothermal Sediment.</title>
        <authorList>
            <person name="Zhou Z."/>
            <person name="Liu Y."/>
            <person name="Xu W."/>
            <person name="Pan J."/>
            <person name="Luo Z.H."/>
            <person name="Li M."/>
        </authorList>
    </citation>
    <scope>NUCLEOTIDE SEQUENCE [LARGE SCALE GENOMIC DNA]</scope>
    <source>
        <strain evidence="6">SpSt-477</strain>
    </source>
</reference>
<proteinExistence type="predicted"/>
<comment type="caution">
    <text evidence="6">The sequence shown here is derived from an EMBL/GenBank/DDBJ whole genome shotgun (WGS) entry which is preliminary data.</text>
</comment>
<dbReference type="SMART" id="SM00448">
    <property type="entry name" value="REC"/>
    <property type="match status" value="1"/>
</dbReference>
<evidence type="ECO:0000313" key="6">
    <source>
        <dbReference type="EMBL" id="HGU32198.1"/>
    </source>
</evidence>
<dbReference type="PANTHER" id="PTHR45228">
    <property type="entry name" value="CYCLIC DI-GMP PHOSPHODIESTERASE TM_0186-RELATED"/>
    <property type="match status" value="1"/>
</dbReference>
<feature type="compositionally biased region" description="Polar residues" evidence="3">
    <location>
        <begin position="1"/>
        <end position="11"/>
    </location>
</feature>
<evidence type="ECO:0000256" key="2">
    <source>
        <dbReference type="SAM" id="Coils"/>
    </source>
</evidence>
<dbReference type="CDD" id="cd00077">
    <property type="entry name" value="HDc"/>
    <property type="match status" value="1"/>
</dbReference>
<dbReference type="PROSITE" id="PS51832">
    <property type="entry name" value="HD_GYP"/>
    <property type="match status" value="1"/>
</dbReference>
<evidence type="ECO:0000256" key="3">
    <source>
        <dbReference type="SAM" id="MobiDB-lite"/>
    </source>
</evidence>
<dbReference type="AlphaFoldDB" id="A0A7C4RSN6"/>
<evidence type="ECO:0000259" key="5">
    <source>
        <dbReference type="PROSITE" id="PS51832"/>
    </source>
</evidence>
<accession>A0A7C4RSN6</accession>
<dbReference type="InterPro" id="IPR001789">
    <property type="entry name" value="Sig_transdc_resp-reg_receiver"/>
</dbReference>
<dbReference type="SUPFAM" id="SSF52172">
    <property type="entry name" value="CheY-like"/>
    <property type="match status" value="1"/>
</dbReference>
<feature type="coiled-coil region" evidence="2">
    <location>
        <begin position="180"/>
        <end position="214"/>
    </location>
</feature>
<feature type="modified residue" description="4-aspartylphosphate" evidence="1">
    <location>
        <position position="101"/>
    </location>
</feature>
<evidence type="ECO:0000256" key="1">
    <source>
        <dbReference type="PROSITE-ProRule" id="PRU00169"/>
    </source>
</evidence>
<gene>
    <name evidence="6" type="ORF">ENS29_05010</name>
</gene>
<feature type="compositionally biased region" description="Low complexity" evidence="3">
    <location>
        <begin position="12"/>
        <end position="28"/>
    </location>
</feature>
<dbReference type="CDD" id="cd17569">
    <property type="entry name" value="REC_HupR-like"/>
    <property type="match status" value="1"/>
</dbReference>
<sequence>MSPTMSSANTTAPSPLKALPAKAPPSSSGCPSAVRKSIQGNPMSLKHDHVLLLVDDEPSILNALQRVFRKEKFSLLLANSGEQALRLLSESERPVSLIISDQRMPQMSGAEFFEKAKEVAPDAVRFLLTGYSDVKDIISAVNKGEIHRYLTKPWDDEALLIEVRQALEAYELRLENRLLADLVRQKNVELTSLMQELEHKVAERTHELQEKSLELEQANLSLERGFVDTFRLMFSLIETINPKLGSYLSFVSQLSRKMGAALQMDPIELEHLEMAGLLHDAGLLGLSKQAFEKAYEEIPDAEKALYRQHPIIGQICLQPVPKLDIVGVYILYHHENFDGSGFPEKLKGEEIPLGARILHVAADYAMLLRRWPESIADIKTMYSRMTGESFIKLQSDKREDIIVDLTQRVMLFRSGTVYDPQIVKKLIDVVNAERQQNLQRRSETIVDIRIKFLKEGMVVGKDIRTKDGRLLLAREAVLNKTLIGAIRRLAADGFIGETVPIRM</sequence>
<dbReference type="Pfam" id="PF00072">
    <property type="entry name" value="Response_reg"/>
    <property type="match status" value="1"/>
</dbReference>
<dbReference type="EMBL" id="DSUH01000113">
    <property type="protein sequence ID" value="HGU32198.1"/>
    <property type="molecule type" value="Genomic_DNA"/>
</dbReference>
<dbReference type="Gene3D" id="3.40.50.2300">
    <property type="match status" value="1"/>
</dbReference>
<feature type="domain" description="Response regulatory" evidence="4">
    <location>
        <begin position="50"/>
        <end position="167"/>
    </location>
</feature>
<feature type="domain" description="HD-GYP" evidence="5">
    <location>
        <begin position="222"/>
        <end position="418"/>
    </location>
</feature>
<protein>
    <submittedName>
        <fullName evidence="6">Response regulator</fullName>
    </submittedName>
</protein>
<dbReference type="Gene3D" id="1.10.3210.10">
    <property type="entry name" value="Hypothetical protein af1432"/>
    <property type="match status" value="1"/>
</dbReference>
<evidence type="ECO:0000259" key="4">
    <source>
        <dbReference type="PROSITE" id="PS50110"/>
    </source>
</evidence>
<organism evidence="6">
    <name type="scientific">Desulfatirhabdium butyrativorans</name>
    <dbReference type="NCBI Taxonomy" id="340467"/>
    <lineage>
        <taxon>Bacteria</taxon>
        <taxon>Pseudomonadati</taxon>
        <taxon>Thermodesulfobacteriota</taxon>
        <taxon>Desulfobacteria</taxon>
        <taxon>Desulfobacterales</taxon>
        <taxon>Desulfatirhabdiaceae</taxon>
        <taxon>Desulfatirhabdium</taxon>
    </lineage>
</organism>